<gene>
    <name evidence="1" type="ORF">LSAA_3924</name>
</gene>
<sequence>MGVEYMKAAVDKECEEMSEEFVKKTCLAFYPRIEAMLGSKMDILLNEIAKCILCLFHFRKSGQNCTQESITARFAAVVCGRGLHYGHTIVIISLLIQYNVHNLFSL</sequence>
<keyword evidence="2" id="KW-1185">Reference proteome</keyword>
<reference evidence="1" key="1">
    <citation type="submission" date="2021-02" db="EMBL/GenBank/DDBJ databases">
        <authorList>
            <person name="Bekaert M."/>
        </authorList>
    </citation>
    <scope>NUCLEOTIDE SEQUENCE</scope>
    <source>
        <strain evidence="1">IoA-00</strain>
    </source>
</reference>
<organism evidence="1 2">
    <name type="scientific">Lepeophtheirus salmonis</name>
    <name type="common">Salmon louse</name>
    <name type="synonym">Caligus salmonis</name>
    <dbReference type="NCBI Taxonomy" id="72036"/>
    <lineage>
        <taxon>Eukaryota</taxon>
        <taxon>Metazoa</taxon>
        <taxon>Ecdysozoa</taxon>
        <taxon>Arthropoda</taxon>
        <taxon>Crustacea</taxon>
        <taxon>Multicrustacea</taxon>
        <taxon>Hexanauplia</taxon>
        <taxon>Copepoda</taxon>
        <taxon>Siphonostomatoida</taxon>
        <taxon>Caligidae</taxon>
        <taxon>Lepeophtheirus</taxon>
    </lineage>
</organism>
<dbReference type="Proteomes" id="UP000675881">
    <property type="component" value="Chromosome 13"/>
</dbReference>
<proteinExistence type="predicted"/>
<name>A0A7R8CNY7_LEPSM</name>
<accession>A0A7R8CNY7</accession>
<dbReference type="EMBL" id="HG994592">
    <property type="protein sequence ID" value="CAF2834155.1"/>
    <property type="molecule type" value="Genomic_DNA"/>
</dbReference>
<evidence type="ECO:0000313" key="2">
    <source>
        <dbReference type="Proteomes" id="UP000675881"/>
    </source>
</evidence>
<protein>
    <submittedName>
        <fullName evidence="1">(salmon louse) hypothetical protein</fullName>
    </submittedName>
</protein>
<dbReference type="AlphaFoldDB" id="A0A7R8CNY7"/>
<evidence type="ECO:0000313" key="1">
    <source>
        <dbReference type="EMBL" id="CAF2834155.1"/>
    </source>
</evidence>